<sequence>MIHPGCLANPHQENERTTTNPPTPICKAIDLEAFSIMNPIADPGREMATAEAKAVISKSALKKRKRKREEQWVLVKKQDLDAKKKARENH</sequence>
<dbReference type="Proteomes" id="UP001055439">
    <property type="component" value="Chromosome 2"/>
</dbReference>
<evidence type="ECO:0000313" key="2">
    <source>
        <dbReference type="EMBL" id="URD87930.1"/>
    </source>
</evidence>
<feature type="region of interest" description="Disordered" evidence="1">
    <location>
        <begin position="1"/>
        <end position="23"/>
    </location>
</feature>
<proteinExistence type="predicted"/>
<protein>
    <submittedName>
        <fullName evidence="2">Uncharacterized protein</fullName>
    </submittedName>
</protein>
<organism evidence="2 3">
    <name type="scientific">Musa troglodytarum</name>
    <name type="common">fe'i banana</name>
    <dbReference type="NCBI Taxonomy" id="320322"/>
    <lineage>
        <taxon>Eukaryota</taxon>
        <taxon>Viridiplantae</taxon>
        <taxon>Streptophyta</taxon>
        <taxon>Embryophyta</taxon>
        <taxon>Tracheophyta</taxon>
        <taxon>Spermatophyta</taxon>
        <taxon>Magnoliopsida</taxon>
        <taxon>Liliopsida</taxon>
        <taxon>Zingiberales</taxon>
        <taxon>Musaceae</taxon>
        <taxon>Musa</taxon>
    </lineage>
</organism>
<gene>
    <name evidence="2" type="ORF">MUK42_16732</name>
</gene>
<evidence type="ECO:0000313" key="3">
    <source>
        <dbReference type="Proteomes" id="UP001055439"/>
    </source>
</evidence>
<reference evidence="2" key="1">
    <citation type="submission" date="2022-05" db="EMBL/GenBank/DDBJ databases">
        <title>The Musa troglodytarum L. genome provides insights into the mechanism of non-climacteric behaviour and enrichment of carotenoids.</title>
        <authorList>
            <person name="Wang J."/>
        </authorList>
    </citation>
    <scope>NUCLEOTIDE SEQUENCE</scope>
    <source>
        <tissue evidence="2">Leaf</tissue>
    </source>
</reference>
<accession>A0A9E7JNT8</accession>
<name>A0A9E7JNT8_9LILI</name>
<dbReference type="AlphaFoldDB" id="A0A9E7JNT8"/>
<dbReference type="EMBL" id="CP097504">
    <property type="protein sequence ID" value="URD87930.1"/>
    <property type="molecule type" value="Genomic_DNA"/>
</dbReference>
<evidence type="ECO:0000256" key="1">
    <source>
        <dbReference type="SAM" id="MobiDB-lite"/>
    </source>
</evidence>
<keyword evidence="3" id="KW-1185">Reference proteome</keyword>